<dbReference type="InterPro" id="IPR001202">
    <property type="entry name" value="WW_dom"/>
</dbReference>
<dbReference type="SUPFAM" id="SSF51045">
    <property type="entry name" value="WW domain"/>
    <property type="match status" value="1"/>
</dbReference>
<dbReference type="Pfam" id="PF00397">
    <property type="entry name" value="WW"/>
    <property type="match status" value="1"/>
</dbReference>
<dbReference type="SMART" id="SM00456">
    <property type="entry name" value="WW"/>
    <property type="match status" value="1"/>
</dbReference>
<evidence type="ECO:0000256" key="1">
    <source>
        <dbReference type="SAM" id="MobiDB-lite"/>
    </source>
</evidence>
<evidence type="ECO:0000313" key="3">
    <source>
        <dbReference type="Proteomes" id="UP000277204"/>
    </source>
</evidence>
<gene>
    <name evidence="2" type="ORF">SMRZ_LOCUS21743</name>
</gene>
<dbReference type="PROSITE" id="PS50020">
    <property type="entry name" value="WW_DOMAIN_2"/>
    <property type="match status" value="1"/>
</dbReference>
<organism evidence="2 3">
    <name type="scientific">Schistosoma margrebowiei</name>
    <dbReference type="NCBI Taxonomy" id="48269"/>
    <lineage>
        <taxon>Eukaryota</taxon>
        <taxon>Metazoa</taxon>
        <taxon>Spiralia</taxon>
        <taxon>Lophotrochozoa</taxon>
        <taxon>Platyhelminthes</taxon>
        <taxon>Trematoda</taxon>
        <taxon>Digenea</taxon>
        <taxon>Strigeidida</taxon>
        <taxon>Schistosomatoidea</taxon>
        <taxon>Schistosomatidae</taxon>
        <taxon>Schistosoma</taxon>
    </lineage>
</organism>
<dbReference type="InterPro" id="IPR036020">
    <property type="entry name" value="WW_dom_sf"/>
</dbReference>
<dbReference type="Gene3D" id="2.20.70.10">
    <property type="match status" value="1"/>
</dbReference>
<keyword evidence="3" id="KW-1185">Reference proteome</keyword>
<protein>
    <submittedName>
        <fullName evidence="2">Uncharacterized protein</fullName>
    </submittedName>
</protein>
<sequence>MRHFNPLGDKIPRLYVLFGIIDRFILLSKQSSSCYAACKAVSPNQWWELFDIKVQRNYYYNSSTRETVWEKPIDGDIIPLAKIQSTVIVLLWGMLSATVQHTLEKIGEYFHDNNNNNNNNNNNSASNIDEFT</sequence>
<proteinExistence type="predicted"/>
<accession>A0A183N0B8</accession>
<dbReference type="EMBL" id="UZAI01018846">
    <property type="protein sequence ID" value="VDP40638.1"/>
    <property type="molecule type" value="Genomic_DNA"/>
</dbReference>
<reference evidence="2 3" key="1">
    <citation type="submission" date="2018-11" db="EMBL/GenBank/DDBJ databases">
        <authorList>
            <consortium name="Pathogen Informatics"/>
        </authorList>
    </citation>
    <scope>NUCLEOTIDE SEQUENCE [LARGE SCALE GENOMIC DNA]</scope>
    <source>
        <strain evidence="2 3">Zambia</strain>
    </source>
</reference>
<dbReference type="CDD" id="cd00201">
    <property type="entry name" value="WW"/>
    <property type="match status" value="1"/>
</dbReference>
<dbReference type="AlphaFoldDB" id="A0A183N0B8"/>
<feature type="region of interest" description="Disordered" evidence="1">
    <location>
        <begin position="111"/>
        <end position="132"/>
    </location>
</feature>
<feature type="compositionally biased region" description="Low complexity" evidence="1">
    <location>
        <begin position="113"/>
        <end position="123"/>
    </location>
</feature>
<dbReference type="Proteomes" id="UP000277204">
    <property type="component" value="Unassembled WGS sequence"/>
</dbReference>
<dbReference type="STRING" id="48269.A0A183N0B8"/>
<name>A0A183N0B8_9TREM</name>
<evidence type="ECO:0000313" key="2">
    <source>
        <dbReference type="EMBL" id="VDP40638.1"/>
    </source>
</evidence>